<dbReference type="Gene3D" id="3.10.129.10">
    <property type="entry name" value="Hotdog Thioesterase"/>
    <property type="match status" value="1"/>
</dbReference>
<dbReference type="Pfam" id="PF13279">
    <property type="entry name" value="4HBT_2"/>
    <property type="match status" value="1"/>
</dbReference>
<keyword evidence="4" id="KW-1185">Reference proteome</keyword>
<organism evidence="3 4">
    <name type="scientific">Salinimicrobium oceani</name>
    <dbReference type="NCBI Taxonomy" id="2722702"/>
    <lineage>
        <taxon>Bacteria</taxon>
        <taxon>Pseudomonadati</taxon>
        <taxon>Bacteroidota</taxon>
        <taxon>Flavobacteriia</taxon>
        <taxon>Flavobacteriales</taxon>
        <taxon>Flavobacteriaceae</taxon>
        <taxon>Salinimicrobium</taxon>
    </lineage>
</organism>
<dbReference type="CDD" id="cd00586">
    <property type="entry name" value="4HBT"/>
    <property type="match status" value="1"/>
</dbReference>
<keyword evidence="2" id="KW-0378">Hydrolase</keyword>
<sequence>MKSHSTYVKVRYGETDQMGVVYHGNYAQYLEIARIDWLDAIGISYRKMEEEGVMLPVYELHLKFLRSAKFDDELKIETFLKEKPGVRISFRYLIYNQHGELLTEAETTLVFMDMVKNKPIKCPQNLLEKLGY</sequence>
<dbReference type="InterPro" id="IPR006684">
    <property type="entry name" value="YbgC/YbaW"/>
</dbReference>
<protein>
    <submittedName>
        <fullName evidence="3">Acyl-CoA thioesterase</fullName>
    </submittedName>
</protein>
<dbReference type="EMBL" id="JAAVJR010000001">
    <property type="protein sequence ID" value="NJW51481.1"/>
    <property type="molecule type" value="Genomic_DNA"/>
</dbReference>
<dbReference type="NCBIfam" id="TIGR00051">
    <property type="entry name" value="YbgC/FadM family acyl-CoA thioesterase"/>
    <property type="match status" value="1"/>
</dbReference>
<accession>A0ABX1CXW5</accession>
<evidence type="ECO:0000313" key="3">
    <source>
        <dbReference type="EMBL" id="NJW51481.1"/>
    </source>
</evidence>
<proteinExistence type="inferred from homology"/>
<dbReference type="InterPro" id="IPR029069">
    <property type="entry name" value="HotDog_dom_sf"/>
</dbReference>
<name>A0ABX1CXW5_9FLAO</name>
<reference evidence="3 4" key="1">
    <citation type="submission" date="2020-03" db="EMBL/GenBank/DDBJ databases">
        <title>Salinimicrobium sp. nov, isolated from SCS.</title>
        <authorList>
            <person name="Cao W.R."/>
        </authorList>
    </citation>
    <scope>NUCLEOTIDE SEQUENCE [LARGE SCALE GENOMIC DNA]</scope>
    <source>
        <strain evidence="4">J15B91</strain>
    </source>
</reference>
<comment type="similarity">
    <text evidence="1">Belongs to the 4-hydroxybenzoyl-CoA thioesterase family.</text>
</comment>
<dbReference type="RefSeq" id="WP_168136647.1">
    <property type="nucleotide sequence ID" value="NZ_JAAVJR010000001.1"/>
</dbReference>
<evidence type="ECO:0000313" key="4">
    <source>
        <dbReference type="Proteomes" id="UP000703674"/>
    </source>
</evidence>
<dbReference type="PIRSF" id="PIRSF003230">
    <property type="entry name" value="YbgC"/>
    <property type="match status" value="1"/>
</dbReference>
<dbReference type="InterPro" id="IPR050563">
    <property type="entry name" value="4-hydroxybenzoyl-CoA_TE"/>
</dbReference>
<dbReference type="Proteomes" id="UP000703674">
    <property type="component" value="Unassembled WGS sequence"/>
</dbReference>
<evidence type="ECO:0000256" key="2">
    <source>
        <dbReference type="ARBA" id="ARBA00022801"/>
    </source>
</evidence>
<dbReference type="SUPFAM" id="SSF54637">
    <property type="entry name" value="Thioesterase/thiol ester dehydrase-isomerase"/>
    <property type="match status" value="1"/>
</dbReference>
<gene>
    <name evidence="3" type="ORF">HC175_00955</name>
</gene>
<dbReference type="PANTHER" id="PTHR31793">
    <property type="entry name" value="4-HYDROXYBENZOYL-COA THIOESTERASE FAMILY MEMBER"/>
    <property type="match status" value="1"/>
</dbReference>
<evidence type="ECO:0000256" key="1">
    <source>
        <dbReference type="ARBA" id="ARBA00005953"/>
    </source>
</evidence>
<dbReference type="PANTHER" id="PTHR31793:SF27">
    <property type="entry name" value="NOVEL THIOESTERASE SUPERFAMILY DOMAIN AND SAPOSIN A-TYPE DOMAIN CONTAINING PROTEIN (0610012H03RIK)"/>
    <property type="match status" value="1"/>
</dbReference>
<comment type="caution">
    <text evidence="3">The sequence shown here is derived from an EMBL/GenBank/DDBJ whole genome shotgun (WGS) entry which is preliminary data.</text>
</comment>